<protein>
    <submittedName>
        <fullName evidence="2">Uncharacterized protein</fullName>
    </submittedName>
</protein>
<proteinExistence type="predicted"/>
<evidence type="ECO:0000256" key="1">
    <source>
        <dbReference type="SAM" id="Phobius"/>
    </source>
</evidence>
<dbReference type="EMBL" id="LR796388">
    <property type="protein sequence ID" value="CAB4141265.1"/>
    <property type="molecule type" value="Genomic_DNA"/>
</dbReference>
<keyword evidence="1" id="KW-1133">Transmembrane helix</keyword>
<feature type="transmembrane region" description="Helical" evidence="1">
    <location>
        <begin position="65"/>
        <end position="83"/>
    </location>
</feature>
<keyword evidence="1" id="KW-0472">Membrane</keyword>
<evidence type="ECO:0000313" key="2">
    <source>
        <dbReference type="EMBL" id="CAB4141265.1"/>
    </source>
</evidence>
<reference evidence="2" key="1">
    <citation type="submission" date="2020-04" db="EMBL/GenBank/DDBJ databases">
        <authorList>
            <person name="Chiriac C."/>
            <person name="Salcher M."/>
            <person name="Ghai R."/>
            <person name="Kavagutti S V."/>
        </authorList>
    </citation>
    <scope>NUCLEOTIDE SEQUENCE</scope>
</reference>
<name>A0A6J5M2V0_9CAUD</name>
<organism evidence="2">
    <name type="scientific">uncultured Caudovirales phage</name>
    <dbReference type="NCBI Taxonomy" id="2100421"/>
    <lineage>
        <taxon>Viruses</taxon>
        <taxon>Duplodnaviria</taxon>
        <taxon>Heunggongvirae</taxon>
        <taxon>Uroviricota</taxon>
        <taxon>Caudoviricetes</taxon>
        <taxon>Peduoviridae</taxon>
        <taxon>Maltschvirus</taxon>
        <taxon>Maltschvirus maltsch</taxon>
    </lineage>
</organism>
<gene>
    <name evidence="2" type="ORF">UFOVP410_104</name>
</gene>
<sequence length="96" mass="11345">MNTDSISVKEAKELALKKSILISNRWKHRRRMAYISLLSILIVTYFLMFKIPIEKIKVLENVVTWYYITMSSIIGAYLGFATLDDKWKKEPKEKDE</sequence>
<accession>A0A6J5M2V0</accession>
<keyword evidence="1" id="KW-0812">Transmembrane</keyword>
<feature type="transmembrane region" description="Helical" evidence="1">
    <location>
        <begin position="32"/>
        <end position="53"/>
    </location>
</feature>